<dbReference type="CDD" id="cd02440">
    <property type="entry name" value="AdoMet_MTases"/>
    <property type="match status" value="1"/>
</dbReference>
<keyword evidence="3" id="KW-1185">Reference proteome</keyword>
<dbReference type="GO" id="GO:0032259">
    <property type="term" value="P:methylation"/>
    <property type="evidence" value="ECO:0007669"/>
    <property type="project" value="UniProtKB-KW"/>
</dbReference>
<dbReference type="InterPro" id="IPR029063">
    <property type="entry name" value="SAM-dependent_MTases_sf"/>
</dbReference>
<evidence type="ECO:0000313" key="2">
    <source>
        <dbReference type="EMBL" id="BCU80446.1"/>
    </source>
</evidence>
<dbReference type="GO" id="GO:0008757">
    <property type="term" value="F:S-adenosylmethionine-dependent methyltransferase activity"/>
    <property type="evidence" value="ECO:0007669"/>
    <property type="project" value="InterPro"/>
</dbReference>
<protein>
    <submittedName>
        <fullName evidence="2">SAM-dependent methyltransferase</fullName>
    </submittedName>
</protein>
<dbReference type="EMBL" id="AP024601">
    <property type="protein sequence ID" value="BCU80446.1"/>
    <property type="molecule type" value="Genomic_DNA"/>
</dbReference>
<name>A0A8D5ZMI1_9BACL</name>
<accession>A0A8D5ZMI1</accession>
<keyword evidence="2" id="KW-0808">Transferase</keyword>
<sequence length="184" mass="21555">MLDHAVFLLKFLRSPRSIGSIVPSSPFLAYEMMKPVDWEQLDVIVELGAGTGALTRYIHQWKKANSYALIFEKDRQLRNRLKTAYPDFLFASDARHLSRELRKHDLGQADCIFSGLPFANFPPPLRNRIIREVRRSLRPNGLFITFQYTLQMKPHLEQQFHTVEIVFTPWNIPPAFVYICRNHE</sequence>
<dbReference type="InterPro" id="IPR013216">
    <property type="entry name" value="Methyltransf_11"/>
</dbReference>
<evidence type="ECO:0000259" key="1">
    <source>
        <dbReference type="Pfam" id="PF08241"/>
    </source>
</evidence>
<reference evidence="2" key="1">
    <citation type="journal article" date="2013" name="Int. J. Syst. Evol. Microbiol.">
        <title>Polycladomyces abyssicola gen. nov., sp. nov., a thermophilic filamentous bacterium isolated from hemipelagic sediment.</title>
        <authorList>
            <person name="Tsubouchi T."/>
            <person name="Shimane Y."/>
            <person name="Mori K."/>
            <person name="Usui K."/>
            <person name="Hiraki T."/>
            <person name="Tame A."/>
            <person name="Uematsu K."/>
            <person name="Maruyama T."/>
            <person name="Hatada Y."/>
        </authorList>
    </citation>
    <scope>NUCLEOTIDE SEQUENCE</scope>
    <source>
        <strain evidence="2">JIR-001</strain>
    </source>
</reference>
<dbReference type="RefSeq" id="WP_246512156.1">
    <property type="nucleotide sequence ID" value="NZ_AP024601.1"/>
</dbReference>
<keyword evidence="2" id="KW-0489">Methyltransferase</keyword>
<dbReference type="KEGG" id="pabs:JIR001_02290"/>
<dbReference type="SUPFAM" id="SSF53335">
    <property type="entry name" value="S-adenosyl-L-methionine-dependent methyltransferases"/>
    <property type="match status" value="1"/>
</dbReference>
<feature type="domain" description="Methyltransferase type 11" evidence="1">
    <location>
        <begin position="46"/>
        <end position="144"/>
    </location>
</feature>
<evidence type="ECO:0000313" key="3">
    <source>
        <dbReference type="Proteomes" id="UP000677436"/>
    </source>
</evidence>
<gene>
    <name evidence="2" type="ORF">JIR001_02290</name>
</gene>
<dbReference type="AlphaFoldDB" id="A0A8D5ZMI1"/>
<dbReference type="Proteomes" id="UP000677436">
    <property type="component" value="Chromosome"/>
</dbReference>
<dbReference type="Pfam" id="PF08241">
    <property type="entry name" value="Methyltransf_11"/>
    <property type="match status" value="1"/>
</dbReference>
<reference evidence="2" key="2">
    <citation type="journal article" date="2021" name="Microbiol. Resour. Announc.">
        <title>Complete Genome Sequence of Polycladomyces abyssicola JIR-001T, Isolated from Hemipelagic Sediment in Deep Seawater.</title>
        <authorList>
            <person name="Tsubouchi T."/>
            <person name="Kaneko Y."/>
        </authorList>
    </citation>
    <scope>NUCLEOTIDE SEQUENCE</scope>
    <source>
        <strain evidence="2">JIR-001</strain>
    </source>
</reference>
<dbReference type="Gene3D" id="3.40.50.150">
    <property type="entry name" value="Vaccinia Virus protein VP39"/>
    <property type="match status" value="1"/>
</dbReference>
<organism evidence="2 3">
    <name type="scientific">Polycladomyces abyssicola</name>
    <dbReference type="NCBI Taxonomy" id="1125966"/>
    <lineage>
        <taxon>Bacteria</taxon>
        <taxon>Bacillati</taxon>
        <taxon>Bacillota</taxon>
        <taxon>Bacilli</taxon>
        <taxon>Bacillales</taxon>
        <taxon>Thermoactinomycetaceae</taxon>
        <taxon>Polycladomyces</taxon>
    </lineage>
</organism>
<proteinExistence type="predicted"/>